<dbReference type="AlphaFoldDB" id="A0AAD6GIN9"/>
<sequence length="195" mass="22397">MNPPQYLVDSSFHLNPLWAMPTNNLNPPPEFQSDPQPIQRRHYTQSTMPRPQVPSVREKQLERNRIAANKCREKRKQEHARMQNALDIEAARHKNLKAEVGVLKEEIWYLKNQLFVHAKCDDQFINSQLDEMASRFTHGAGDPFRCPSPSFSVSTRSDQSVVDHGTASKTAMDREKAREFYGGGLFDSFVDVPNM</sequence>
<dbReference type="EMBL" id="JAQIZZ010000003">
    <property type="protein sequence ID" value="KAJ5546839.1"/>
    <property type="molecule type" value="Genomic_DNA"/>
</dbReference>
<comment type="subcellular location">
    <subcellularLocation>
        <location evidence="1">Nucleus</location>
    </subcellularLocation>
</comment>
<evidence type="ECO:0000256" key="1">
    <source>
        <dbReference type="ARBA" id="ARBA00004123"/>
    </source>
</evidence>
<feature type="domain" description="BZIP" evidence="5">
    <location>
        <begin position="57"/>
        <end position="117"/>
    </location>
</feature>
<dbReference type="InterPro" id="IPR051027">
    <property type="entry name" value="bZIP_transcription_factors"/>
</dbReference>
<dbReference type="PANTHER" id="PTHR19304">
    <property type="entry name" value="CYCLIC-AMP RESPONSE ELEMENT BINDING PROTEIN"/>
    <property type="match status" value="1"/>
</dbReference>
<organism evidence="6 7">
    <name type="scientific">Penicillium frequentans</name>
    <dbReference type="NCBI Taxonomy" id="3151616"/>
    <lineage>
        <taxon>Eukaryota</taxon>
        <taxon>Fungi</taxon>
        <taxon>Dikarya</taxon>
        <taxon>Ascomycota</taxon>
        <taxon>Pezizomycotina</taxon>
        <taxon>Eurotiomycetes</taxon>
        <taxon>Eurotiomycetidae</taxon>
        <taxon>Eurotiales</taxon>
        <taxon>Aspergillaceae</taxon>
        <taxon>Penicillium</taxon>
    </lineage>
</organism>
<dbReference type="InterPro" id="IPR046347">
    <property type="entry name" value="bZIP_sf"/>
</dbReference>
<proteinExistence type="predicted"/>
<dbReference type="PROSITE" id="PS00036">
    <property type="entry name" value="BZIP_BASIC"/>
    <property type="match status" value="1"/>
</dbReference>
<accession>A0AAD6GIN9</accession>
<evidence type="ECO:0000259" key="5">
    <source>
        <dbReference type="PROSITE" id="PS50217"/>
    </source>
</evidence>
<evidence type="ECO:0000256" key="2">
    <source>
        <dbReference type="ARBA" id="ARBA00023015"/>
    </source>
</evidence>
<keyword evidence="4" id="KW-0539">Nucleus</keyword>
<dbReference type="SMART" id="SM00338">
    <property type="entry name" value="BRLZ"/>
    <property type="match status" value="1"/>
</dbReference>
<dbReference type="GO" id="GO:0003700">
    <property type="term" value="F:DNA-binding transcription factor activity"/>
    <property type="evidence" value="ECO:0007669"/>
    <property type="project" value="InterPro"/>
</dbReference>
<comment type="caution">
    <text evidence="6">The sequence shown here is derived from an EMBL/GenBank/DDBJ whole genome shotgun (WGS) entry which is preliminary data.</text>
</comment>
<dbReference type="Gene3D" id="1.20.5.170">
    <property type="match status" value="1"/>
</dbReference>
<dbReference type="GO" id="GO:0005634">
    <property type="term" value="C:nucleus"/>
    <property type="evidence" value="ECO:0007669"/>
    <property type="project" value="UniProtKB-SubCell"/>
</dbReference>
<keyword evidence="7" id="KW-1185">Reference proteome</keyword>
<protein>
    <recommendedName>
        <fullName evidence="5">BZIP domain-containing protein</fullName>
    </recommendedName>
</protein>
<keyword evidence="3" id="KW-0804">Transcription</keyword>
<dbReference type="Proteomes" id="UP001220324">
    <property type="component" value="Unassembled WGS sequence"/>
</dbReference>
<evidence type="ECO:0000313" key="7">
    <source>
        <dbReference type="Proteomes" id="UP001220324"/>
    </source>
</evidence>
<dbReference type="Pfam" id="PF00170">
    <property type="entry name" value="bZIP_1"/>
    <property type="match status" value="1"/>
</dbReference>
<dbReference type="PROSITE" id="PS50217">
    <property type="entry name" value="BZIP"/>
    <property type="match status" value="1"/>
</dbReference>
<evidence type="ECO:0000313" key="6">
    <source>
        <dbReference type="EMBL" id="KAJ5546839.1"/>
    </source>
</evidence>
<name>A0AAD6GIN9_9EURO</name>
<reference evidence="6 7" key="1">
    <citation type="journal article" date="2023" name="IMA Fungus">
        <title>Comparative genomic study of the Penicillium genus elucidates a diverse pangenome and 15 lateral gene transfer events.</title>
        <authorList>
            <person name="Petersen C."/>
            <person name="Sorensen T."/>
            <person name="Nielsen M.R."/>
            <person name="Sondergaard T.E."/>
            <person name="Sorensen J.L."/>
            <person name="Fitzpatrick D.A."/>
            <person name="Frisvad J.C."/>
            <person name="Nielsen K.L."/>
        </authorList>
    </citation>
    <scope>NUCLEOTIDE SEQUENCE [LARGE SCALE GENOMIC DNA]</scope>
    <source>
        <strain evidence="6 7">IBT 35679</strain>
    </source>
</reference>
<evidence type="ECO:0000256" key="4">
    <source>
        <dbReference type="ARBA" id="ARBA00023242"/>
    </source>
</evidence>
<evidence type="ECO:0000256" key="3">
    <source>
        <dbReference type="ARBA" id="ARBA00023163"/>
    </source>
</evidence>
<gene>
    <name evidence="6" type="ORF">N7494_004424</name>
</gene>
<dbReference type="InterPro" id="IPR004827">
    <property type="entry name" value="bZIP"/>
</dbReference>
<keyword evidence="2" id="KW-0805">Transcription regulation</keyword>
<dbReference type="CDD" id="cd14687">
    <property type="entry name" value="bZIP_ATF2"/>
    <property type="match status" value="1"/>
</dbReference>
<dbReference type="SUPFAM" id="SSF57959">
    <property type="entry name" value="Leucine zipper domain"/>
    <property type="match status" value="1"/>
</dbReference>